<feature type="compositionally biased region" description="Low complexity" evidence="2">
    <location>
        <begin position="499"/>
        <end position="515"/>
    </location>
</feature>
<protein>
    <recommendedName>
        <fullName evidence="3">Up-regulated during septation protein 1 domain-containing protein</fullName>
    </recommendedName>
</protein>
<feature type="region of interest" description="Disordered" evidence="2">
    <location>
        <begin position="492"/>
        <end position="577"/>
    </location>
</feature>
<name>A0A9W8J8Y5_9AGAR</name>
<dbReference type="AlphaFoldDB" id="A0A9W8J8Y5"/>
<evidence type="ECO:0000256" key="1">
    <source>
        <dbReference type="SAM" id="Coils"/>
    </source>
</evidence>
<accession>A0A9W8J8Y5</accession>
<keyword evidence="1" id="KW-0175">Coiled coil</keyword>
<dbReference type="Proteomes" id="UP001140091">
    <property type="component" value="Unassembled WGS sequence"/>
</dbReference>
<feature type="coiled-coil region" evidence="1">
    <location>
        <begin position="373"/>
        <end position="454"/>
    </location>
</feature>
<dbReference type="EMBL" id="JANBPK010000830">
    <property type="protein sequence ID" value="KAJ2930571.1"/>
    <property type="molecule type" value="Genomic_DNA"/>
</dbReference>
<feature type="compositionally biased region" description="Basic and acidic residues" evidence="2">
    <location>
        <begin position="516"/>
        <end position="532"/>
    </location>
</feature>
<feature type="coiled-coil region" evidence="1">
    <location>
        <begin position="717"/>
        <end position="765"/>
    </location>
</feature>
<feature type="domain" description="Up-regulated during septation protein 1" evidence="3">
    <location>
        <begin position="67"/>
        <end position="179"/>
    </location>
</feature>
<feature type="compositionally biased region" description="Polar residues" evidence="2">
    <location>
        <begin position="565"/>
        <end position="574"/>
    </location>
</feature>
<organism evidence="4 5">
    <name type="scientific">Candolleomyces eurysporus</name>
    <dbReference type="NCBI Taxonomy" id="2828524"/>
    <lineage>
        <taxon>Eukaryota</taxon>
        <taxon>Fungi</taxon>
        <taxon>Dikarya</taxon>
        <taxon>Basidiomycota</taxon>
        <taxon>Agaricomycotina</taxon>
        <taxon>Agaricomycetes</taxon>
        <taxon>Agaricomycetidae</taxon>
        <taxon>Agaricales</taxon>
        <taxon>Agaricineae</taxon>
        <taxon>Psathyrellaceae</taxon>
        <taxon>Candolleomyces</taxon>
    </lineage>
</organism>
<feature type="non-terminal residue" evidence="4">
    <location>
        <position position="872"/>
    </location>
</feature>
<feature type="compositionally biased region" description="Low complexity" evidence="2">
    <location>
        <begin position="535"/>
        <end position="547"/>
    </location>
</feature>
<evidence type="ECO:0000313" key="5">
    <source>
        <dbReference type="Proteomes" id="UP001140091"/>
    </source>
</evidence>
<dbReference type="InterPro" id="IPR029191">
    <property type="entry name" value="Uds1"/>
</dbReference>
<dbReference type="Pfam" id="PF15456">
    <property type="entry name" value="Uds1"/>
    <property type="match status" value="1"/>
</dbReference>
<dbReference type="OrthoDB" id="5569911at2759"/>
<comment type="caution">
    <text evidence="4">The sequence shown here is derived from an EMBL/GenBank/DDBJ whole genome shotgun (WGS) entry which is preliminary data.</text>
</comment>
<reference evidence="4" key="1">
    <citation type="submission" date="2022-06" db="EMBL/GenBank/DDBJ databases">
        <title>Genome Sequence of Candolleomyces eurysporus.</title>
        <authorList>
            <person name="Buettner E."/>
        </authorList>
    </citation>
    <scope>NUCLEOTIDE SEQUENCE</scope>
    <source>
        <strain evidence="4">VTCC 930004</strain>
    </source>
</reference>
<gene>
    <name evidence="4" type="ORF">H1R20_g6520</name>
</gene>
<evidence type="ECO:0000259" key="3">
    <source>
        <dbReference type="Pfam" id="PF15456"/>
    </source>
</evidence>
<proteinExistence type="predicted"/>
<evidence type="ECO:0000313" key="4">
    <source>
        <dbReference type="EMBL" id="KAJ2930571.1"/>
    </source>
</evidence>
<feature type="coiled-coil region" evidence="1">
    <location>
        <begin position="812"/>
        <end position="839"/>
    </location>
</feature>
<keyword evidence="5" id="KW-1185">Reference proteome</keyword>
<feature type="compositionally biased region" description="Low complexity" evidence="2">
    <location>
        <begin position="609"/>
        <end position="621"/>
    </location>
</feature>
<feature type="region of interest" description="Disordered" evidence="2">
    <location>
        <begin position="605"/>
        <end position="643"/>
    </location>
</feature>
<feature type="coiled-coil region" evidence="1">
    <location>
        <begin position="275"/>
        <end position="347"/>
    </location>
</feature>
<feature type="coiled-coil region" evidence="1">
    <location>
        <begin position="89"/>
        <end position="161"/>
    </location>
</feature>
<feature type="region of interest" description="Disordered" evidence="2">
    <location>
        <begin position="186"/>
        <end position="230"/>
    </location>
</feature>
<feature type="compositionally biased region" description="Low complexity" evidence="2">
    <location>
        <begin position="189"/>
        <end position="223"/>
    </location>
</feature>
<sequence length="872" mass="96874">MGLDTVIFHVKPQSQVIHILRTFIPCSRVPVNRDRILSRKSTDQSTESAWIVKQNSTMSQTRDELLMSLMASEAVVDSREYSVLSTEEVEELKKEQAVLASRIAAMSKKLALETKIRDAALSLSKVNSAHKNVSKQTEEQLESANRRVDTAQKELWRLSERGNDVSKRLLEHRAAVLSASVRSMELKMSQSSNSEDSGYDSSNRSTLMSPATAVSTLSSSSKQSKFDGPHLFAGHENAIVPKRKLSPETASKEITALEEKLKAATTSLAESSKIQAELKKELSHIRLEKQEVETMLGLELQTAEDTIAALEQELPRLEGLDKEVKTLRQEKLEWDEAKQQLEEQAKEVPLLKSRMQELELGNVEKSGDSEKVLSGLRAELFDKNQELQQLKGALEQERANWEQERNTLEDEKMDDLARLQEEMDSLRQQDEQVLQQANNELNGTLNSLRSLAQRFNIPLGDRSSQTSSMQHLLNAVAKHLDGVYNRMEQLENGGERTSQLEAELQSALSQQQSLAKELEETKKERDAAKRETYTSSSVRSMSMASSSDSRRSKAESIKSPPMPFTNLSNITPENSEFGPEVEGAKFIAALQPLWNILPSPEARAAKFTSSSSRSYRSSPPGNAVPPNTPGANGAPPAQPSTSLSDLDVRSLKALYDSRRPGAPGSPLAANIQFTLEGFITRVHALLQDDRALIERLIRFAQAHDLLKKNAERAQKLAQDGNLALETYQKQVKLLEEKNSNMGIKNTALQDELRALHDTVERATAEKHQLEAFAAEQAETCRQLGEANDALSARALTLAAEAASAPEAIRKQLDDCKSQLDKTKKELEDAQDEIEAMRSAEQGQRIALLDELNTMQTENGQLRAQLRAAKGGR</sequence>
<evidence type="ECO:0000256" key="2">
    <source>
        <dbReference type="SAM" id="MobiDB-lite"/>
    </source>
</evidence>